<dbReference type="PATRIC" id="fig|1393736.3.peg.137"/>
<dbReference type="Proteomes" id="UP000023464">
    <property type="component" value="Unassembled WGS sequence"/>
</dbReference>
<dbReference type="RefSeq" id="WP_036775316.1">
    <property type="nucleotide sequence ID" value="NZ_CAWLTM010000114.1"/>
</dbReference>
<dbReference type="AlphaFoldDB" id="A0A022PPM2"/>
<sequence length="92" mass="10453">MQEEPNAKVLQAAEAAIKDSDHRLQLLQEMWQSLGINPSVGTELFGHTDVTLVRNAEQELLTEVNRLRSNQPPSLEEGKRLRRPPRMRGIIV</sequence>
<evidence type="ECO:0000313" key="3">
    <source>
        <dbReference type="Proteomes" id="UP000023464"/>
    </source>
</evidence>
<dbReference type="Pfam" id="PF07216">
    <property type="entry name" value="LcrG"/>
    <property type="match status" value="1"/>
</dbReference>
<organism evidence="2 3">
    <name type="scientific">Photorhabdus aegyptia</name>
    <dbReference type="NCBI Taxonomy" id="2805098"/>
    <lineage>
        <taxon>Bacteria</taxon>
        <taxon>Pseudomonadati</taxon>
        <taxon>Pseudomonadota</taxon>
        <taxon>Gammaproteobacteria</taxon>
        <taxon>Enterobacterales</taxon>
        <taxon>Morganellaceae</taxon>
        <taxon>Photorhabdus</taxon>
    </lineage>
</organism>
<protein>
    <submittedName>
        <fullName evidence="2">Type III secretion protein LcrG</fullName>
    </submittedName>
</protein>
<accession>A0A022PPM2</accession>
<proteinExistence type="predicted"/>
<dbReference type="EMBL" id="JFGV01000001">
    <property type="protein sequence ID" value="EYU17359.1"/>
    <property type="molecule type" value="Genomic_DNA"/>
</dbReference>
<gene>
    <name evidence="2" type="ORF">BA1DRAFT_00140</name>
</gene>
<comment type="caution">
    <text evidence="2">The sequence shown here is derived from an EMBL/GenBank/DDBJ whole genome shotgun (WGS) entry which is preliminary data.</text>
</comment>
<dbReference type="NCBIfam" id="TIGR02573">
    <property type="entry name" value="LcrG_PcrG"/>
    <property type="match status" value="1"/>
</dbReference>
<evidence type="ECO:0000313" key="2">
    <source>
        <dbReference type="EMBL" id="EYU17359.1"/>
    </source>
</evidence>
<feature type="region of interest" description="Disordered" evidence="1">
    <location>
        <begin position="68"/>
        <end position="92"/>
    </location>
</feature>
<evidence type="ECO:0000256" key="1">
    <source>
        <dbReference type="SAM" id="MobiDB-lite"/>
    </source>
</evidence>
<dbReference type="InterPro" id="IPR009863">
    <property type="entry name" value="T3SS_LcrG_PcrG"/>
</dbReference>
<name>A0A022PPM2_9GAMM</name>
<reference evidence="2 3" key="1">
    <citation type="submission" date="2014-03" db="EMBL/GenBank/DDBJ databases">
        <title>Draft Genome of Photorhabdus luminescens BA1, an Egyptian Isolate.</title>
        <authorList>
            <person name="Ghazal S."/>
            <person name="Hurst S.G.IV."/>
            <person name="Morris K."/>
            <person name="Thomas K."/>
            <person name="Tisa L.S."/>
        </authorList>
    </citation>
    <scope>NUCLEOTIDE SEQUENCE [LARGE SCALE GENOMIC DNA]</scope>
    <source>
        <strain evidence="2 3">BA1</strain>
    </source>
</reference>
<keyword evidence="3" id="KW-1185">Reference proteome</keyword>